<reference evidence="2 3" key="1">
    <citation type="journal article" date="2020" name="Int. J. Syst. Evol. Microbiol.">
        <title>Novel acetic acid bacteria from cider fermentations: Acetobacter conturbans sp. nov. and Acetobacter fallax sp. nov.</title>
        <authorList>
            <person name="Sombolestani A.S."/>
            <person name="Cleenwerck I."/>
            <person name="Cnockaert M."/>
            <person name="Borremans W."/>
            <person name="Wieme A.D."/>
            <person name="De Vuyst L."/>
            <person name="Vandamme P."/>
        </authorList>
    </citation>
    <scope>NUCLEOTIDE SEQUENCE [LARGE SCALE GENOMIC DNA]</scope>
    <source>
        <strain evidence="2 3">LMG 30640</strain>
    </source>
</reference>
<organism evidence="2 3">
    <name type="scientific">Acetobacter musti</name>
    <dbReference type="NCBI Taxonomy" id="864732"/>
    <lineage>
        <taxon>Bacteria</taxon>
        <taxon>Pseudomonadati</taxon>
        <taxon>Pseudomonadota</taxon>
        <taxon>Alphaproteobacteria</taxon>
        <taxon>Acetobacterales</taxon>
        <taxon>Acetobacteraceae</taxon>
        <taxon>Acetobacter</taxon>
    </lineage>
</organism>
<evidence type="ECO:0000313" key="3">
    <source>
        <dbReference type="Proteomes" id="UP000635278"/>
    </source>
</evidence>
<evidence type="ECO:0000313" key="2">
    <source>
        <dbReference type="EMBL" id="NHN85085.1"/>
    </source>
</evidence>
<name>A0ABX0JT14_9PROT</name>
<proteinExistence type="predicted"/>
<evidence type="ECO:0000256" key="1">
    <source>
        <dbReference type="SAM" id="MobiDB-lite"/>
    </source>
</evidence>
<feature type="region of interest" description="Disordered" evidence="1">
    <location>
        <begin position="1"/>
        <end position="45"/>
    </location>
</feature>
<dbReference type="EMBL" id="WOTB01000012">
    <property type="protein sequence ID" value="NHN85085.1"/>
    <property type="molecule type" value="Genomic_DNA"/>
</dbReference>
<comment type="caution">
    <text evidence="2">The sequence shown here is derived from an EMBL/GenBank/DDBJ whole genome shotgun (WGS) entry which is preliminary data.</text>
</comment>
<sequence length="125" mass="12955">MTDAKDNEGSADITGADITGTGPEDGPAQSSTTEDGPSGPGWLEPEVDAAFASLGLSAAAVKPYRDSYLDCLAGVPRSQDLDVGHDACRIGLLRAMKAGVTLKDEAWQAFGQKLEAIESELTSDL</sequence>
<accession>A0ABX0JT14</accession>
<dbReference type="Proteomes" id="UP000635278">
    <property type="component" value="Unassembled WGS sequence"/>
</dbReference>
<protein>
    <submittedName>
        <fullName evidence="2">Uncharacterized protein</fullName>
    </submittedName>
</protein>
<dbReference type="RefSeq" id="WP_173583472.1">
    <property type="nucleotide sequence ID" value="NZ_WOTB01000012.1"/>
</dbReference>
<gene>
    <name evidence="2" type="ORF">GOB93_10590</name>
</gene>
<keyword evidence="3" id="KW-1185">Reference proteome</keyword>